<evidence type="ECO:0000313" key="4">
    <source>
        <dbReference type="Proteomes" id="UP000266389"/>
    </source>
</evidence>
<gene>
    <name evidence="3" type="ORF">D0433_09175</name>
</gene>
<comment type="caution">
    <text evidence="3">The sequence shown here is derived from an EMBL/GenBank/DDBJ whole genome shotgun (WGS) entry which is preliminary data.</text>
</comment>
<reference evidence="3 4" key="1">
    <citation type="journal article" date="2011" name="ISME J.">
        <title>Community ecology of hot spring cyanobacterial mats: predominant populations and their functional potential.</title>
        <authorList>
            <person name="Klatt C.G."/>
            <person name="Wood J.M."/>
            <person name="Rusch D.B."/>
            <person name="Bateson M.M."/>
            <person name="Hamamura N."/>
            <person name="Heidelberg J.F."/>
            <person name="Grossman A.R."/>
            <person name="Bhaya D."/>
            <person name="Cohan F.M."/>
            <person name="Kuhl M."/>
            <person name="Bryant D.A."/>
            <person name="Ward D.M."/>
        </authorList>
    </citation>
    <scope>NUCLEOTIDE SEQUENCE [LARGE SCALE GENOMIC DNA]</scope>
    <source>
        <strain evidence="3">OS</strain>
    </source>
</reference>
<dbReference type="SUPFAM" id="SSF49344">
    <property type="entry name" value="CBD9-like"/>
    <property type="match status" value="1"/>
</dbReference>
<dbReference type="CDD" id="cd09618">
    <property type="entry name" value="CBM9_like_2"/>
    <property type="match status" value="1"/>
</dbReference>
<dbReference type="Proteomes" id="UP000266389">
    <property type="component" value="Unassembled WGS sequence"/>
</dbReference>
<name>A0A395LZ31_9BACT</name>
<dbReference type="Pfam" id="PF06452">
    <property type="entry name" value="CBM9_1"/>
    <property type="match status" value="1"/>
</dbReference>
<sequence length="779" mass="89567">MRRLVTLLAMRKASRCYVLEFRKAGQMSFSCLRVFSSQIDCLIHHICCFVWGFALTAVLDVSAYAASDSLLSAFKASAPKTLLIRRALDPIVVDAYLNERTWQEAAVATDFVQNFPFDSSLAQAQTKVRVTYDDRALYVAAICYDHSPANFVMQSLRRDFDYELNDNFTVIIDPLSNQTTGFVFSVSPLGVQREGLISGGGFFGASNNWDNAWQAEARLDSGQWIVEMAIPFNTLRFKSGVSSWRINFARNNLKLPENSSWAPVPRFFQVTNLAFAGELRWDTPPENRSTNISLIPYTIGTTSANYQTQTFSTLSLNFGGDAKLALTSALNLDLTFNPDFSQVDVDRQITNLDRFTIFFPEQRQFFLENSDLFSTLGFSRIRPFFSRQIGLFNGQPTSIIAGARLSGNLDANWRIGALVLQTARNDSLRYNGNNYSVAVAQRLLFERSSLTIFGVNRQGNAYRGIAGNDFNRVFGIDFNLGTNDGRWIGRLFYHHNFTPQSLPHQYATALFLRYEQPEFRLEWNHEFIGEHYNPEVGFVPRRGVWRFEPQASYRFYPKSDFINNHGVFLRLDMYRSQNFTTELDRLIYLEYFFNLQNTGKFGAYFNDILTNLTFLFDPTGRNEPDNQLPLGNYVYQLYGGYFATDPRERFSFSGTLETGGYFSGRRTRYVLSPRYRAQPYGLISIDFEQNFIFLPSPFRSATLTLLNLRLDLSLTKELFITTFLQYNTQIQNVNLNMRLQWRFAPMSDVFLVYTDNYNTETLGIRNRGFVLKLSYWLNV</sequence>
<dbReference type="Pfam" id="PF19313">
    <property type="entry name" value="DUF5916"/>
    <property type="match status" value="2"/>
</dbReference>
<proteinExistence type="predicted"/>
<evidence type="ECO:0000259" key="2">
    <source>
        <dbReference type="Pfam" id="PF19313"/>
    </source>
</evidence>
<protein>
    <submittedName>
        <fullName evidence="3">Uncharacterized protein</fullName>
    </submittedName>
</protein>
<dbReference type="GO" id="GO:0004553">
    <property type="term" value="F:hydrolase activity, hydrolyzing O-glycosyl compounds"/>
    <property type="evidence" value="ECO:0007669"/>
    <property type="project" value="InterPro"/>
</dbReference>
<dbReference type="Gene3D" id="2.60.40.1190">
    <property type="match status" value="1"/>
</dbReference>
<feature type="domain" description="DUF5916" evidence="2">
    <location>
        <begin position="433"/>
        <end position="680"/>
    </location>
</feature>
<dbReference type="GO" id="GO:0016052">
    <property type="term" value="P:carbohydrate catabolic process"/>
    <property type="evidence" value="ECO:0007669"/>
    <property type="project" value="InterPro"/>
</dbReference>
<dbReference type="InterPro" id="IPR010502">
    <property type="entry name" value="Carb-bd_dom_fam9"/>
</dbReference>
<dbReference type="GO" id="GO:0030246">
    <property type="term" value="F:carbohydrate binding"/>
    <property type="evidence" value="ECO:0007669"/>
    <property type="project" value="InterPro"/>
</dbReference>
<dbReference type="InterPro" id="IPR045670">
    <property type="entry name" value="DUF5916"/>
</dbReference>
<feature type="domain" description="Carbohydrate-binding" evidence="1">
    <location>
        <begin position="94"/>
        <end position="239"/>
    </location>
</feature>
<dbReference type="EMBL" id="PHFL01000058">
    <property type="protein sequence ID" value="RFM23793.1"/>
    <property type="molecule type" value="Genomic_DNA"/>
</dbReference>
<evidence type="ECO:0000313" key="3">
    <source>
        <dbReference type="EMBL" id="RFM23793.1"/>
    </source>
</evidence>
<evidence type="ECO:0000259" key="1">
    <source>
        <dbReference type="Pfam" id="PF06452"/>
    </source>
</evidence>
<feature type="domain" description="DUF5916" evidence="2">
    <location>
        <begin position="291"/>
        <end position="391"/>
    </location>
</feature>
<organism evidence="3 4">
    <name type="scientific">Candidatus Thermochlorobacter aerophilus</name>
    <dbReference type="NCBI Taxonomy" id="1868324"/>
    <lineage>
        <taxon>Bacteria</taxon>
        <taxon>Pseudomonadati</taxon>
        <taxon>Chlorobiota</taxon>
        <taxon>Chlorobiia</taxon>
        <taxon>Chlorobiales</taxon>
        <taxon>Candidatus Thermochlorobacteriaceae</taxon>
        <taxon>Candidatus Thermochlorobacter</taxon>
    </lineage>
</organism>
<dbReference type="AlphaFoldDB" id="A0A395LZ31"/>
<accession>A0A395LZ31</accession>